<evidence type="ECO:0000259" key="9">
    <source>
        <dbReference type="Pfam" id="PF23559"/>
    </source>
</evidence>
<dbReference type="Pfam" id="PF00931">
    <property type="entry name" value="NB-ARC"/>
    <property type="match status" value="1"/>
</dbReference>
<keyword evidence="5" id="KW-0067">ATP-binding</keyword>
<evidence type="ECO:0000313" key="12">
    <source>
        <dbReference type="Proteomes" id="UP001341840"/>
    </source>
</evidence>
<dbReference type="InterPro" id="IPR056789">
    <property type="entry name" value="LRR_R13L1-DRL21"/>
</dbReference>
<feature type="domain" description="Disease resistance protein winged helix" evidence="9">
    <location>
        <begin position="425"/>
        <end position="493"/>
    </location>
</feature>
<evidence type="ECO:0000256" key="6">
    <source>
        <dbReference type="SAM" id="MobiDB-lite"/>
    </source>
</evidence>
<gene>
    <name evidence="11" type="ORF">PIB30_011903</name>
</gene>
<dbReference type="InterPro" id="IPR036388">
    <property type="entry name" value="WH-like_DNA-bd_sf"/>
</dbReference>
<proteinExistence type="predicted"/>
<protein>
    <recommendedName>
        <fullName evidence="13">Disease resistance RPP13-like protein 1</fullName>
    </recommendedName>
</protein>
<dbReference type="Gene3D" id="1.20.5.4130">
    <property type="match status" value="1"/>
</dbReference>
<evidence type="ECO:0000256" key="5">
    <source>
        <dbReference type="ARBA" id="ARBA00022840"/>
    </source>
</evidence>
<dbReference type="Pfam" id="PF25019">
    <property type="entry name" value="LRR_R13L1-DRL21"/>
    <property type="match status" value="1"/>
</dbReference>
<dbReference type="EMBL" id="JASCZI010151064">
    <property type="protein sequence ID" value="MED6168474.1"/>
    <property type="molecule type" value="Genomic_DNA"/>
</dbReference>
<dbReference type="InterPro" id="IPR032675">
    <property type="entry name" value="LRR_dom_sf"/>
</dbReference>
<dbReference type="Pfam" id="PF23559">
    <property type="entry name" value="WHD_DRP"/>
    <property type="match status" value="1"/>
</dbReference>
<dbReference type="InterPro" id="IPR041118">
    <property type="entry name" value="Rx_N"/>
</dbReference>
<evidence type="ECO:0000256" key="3">
    <source>
        <dbReference type="ARBA" id="ARBA00022741"/>
    </source>
</evidence>
<organism evidence="11 12">
    <name type="scientific">Stylosanthes scabra</name>
    <dbReference type="NCBI Taxonomy" id="79078"/>
    <lineage>
        <taxon>Eukaryota</taxon>
        <taxon>Viridiplantae</taxon>
        <taxon>Streptophyta</taxon>
        <taxon>Embryophyta</taxon>
        <taxon>Tracheophyta</taxon>
        <taxon>Spermatophyta</taxon>
        <taxon>Magnoliopsida</taxon>
        <taxon>eudicotyledons</taxon>
        <taxon>Gunneridae</taxon>
        <taxon>Pentapetalae</taxon>
        <taxon>rosids</taxon>
        <taxon>fabids</taxon>
        <taxon>Fabales</taxon>
        <taxon>Fabaceae</taxon>
        <taxon>Papilionoideae</taxon>
        <taxon>50 kb inversion clade</taxon>
        <taxon>dalbergioids sensu lato</taxon>
        <taxon>Dalbergieae</taxon>
        <taxon>Pterocarpus clade</taxon>
        <taxon>Stylosanthes</taxon>
    </lineage>
</organism>
<keyword evidence="4" id="KW-0611">Plant defense</keyword>
<dbReference type="InterPro" id="IPR027417">
    <property type="entry name" value="P-loop_NTPase"/>
</dbReference>
<evidence type="ECO:0008006" key="13">
    <source>
        <dbReference type="Google" id="ProtNLM"/>
    </source>
</evidence>
<name>A0ABU6V5G8_9FABA</name>
<dbReference type="SUPFAM" id="SSF52540">
    <property type="entry name" value="P-loop containing nucleoside triphosphate hydrolases"/>
    <property type="match status" value="1"/>
</dbReference>
<keyword evidence="3" id="KW-0547">Nucleotide-binding</keyword>
<feature type="domain" description="NB-ARC" evidence="7">
    <location>
        <begin position="171"/>
        <end position="337"/>
    </location>
</feature>
<accession>A0ABU6V5G8</accession>
<dbReference type="Proteomes" id="UP001341840">
    <property type="component" value="Unassembled WGS sequence"/>
</dbReference>
<dbReference type="PANTHER" id="PTHR36766">
    <property type="entry name" value="PLANT BROAD-SPECTRUM MILDEW RESISTANCE PROTEIN RPW8"/>
    <property type="match status" value="1"/>
</dbReference>
<dbReference type="SUPFAM" id="SSF52058">
    <property type="entry name" value="L domain-like"/>
    <property type="match status" value="1"/>
</dbReference>
<feature type="domain" description="Disease resistance N-terminal" evidence="8">
    <location>
        <begin position="14"/>
        <end position="98"/>
    </location>
</feature>
<keyword evidence="12" id="KW-1185">Reference proteome</keyword>
<dbReference type="Gene3D" id="1.10.8.430">
    <property type="entry name" value="Helical domain of apoptotic protease-activating factors"/>
    <property type="match status" value="1"/>
</dbReference>
<dbReference type="PANTHER" id="PTHR36766:SF40">
    <property type="entry name" value="DISEASE RESISTANCE PROTEIN RGA3"/>
    <property type="match status" value="1"/>
</dbReference>
<feature type="region of interest" description="Disordered" evidence="6">
    <location>
        <begin position="97"/>
        <end position="117"/>
    </location>
</feature>
<comment type="caution">
    <text evidence="11">The sequence shown here is derived from an EMBL/GenBank/DDBJ whole genome shotgun (WGS) entry which is preliminary data.</text>
</comment>
<evidence type="ECO:0000259" key="8">
    <source>
        <dbReference type="Pfam" id="PF18052"/>
    </source>
</evidence>
<dbReference type="InterPro" id="IPR002182">
    <property type="entry name" value="NB-ARC"/>
</dbReference>
<dbReference type="Gene3D" id="3.80.10.10">
    <property type="entry name" value="Ribonuclease Inhibitor"/>
    <property type="match status" value="1"/>
</dbReference>
<evidence type="ECO:0000259" key="10">
    <source>
        <dbReference type="Pfam" id="PF25019"/>
    </source>
</evidence>
<sequence>MAAKLQGRAYLSSFVDAVLNKLSSLDVNSTPAAKKLADQKLFRRLRASLRATRPVLDDAEQKQMIDQEVKKWLVDLQDALYMADDLLDELSTKAAIASATPTPTQRDPDSDDDEEMGVVDSMRDIVDKLESIVEEKDDLGLKQEHVEDPDGMSWRIESSLLESSDIYGRDNDKETIIGLLLDDTRDDKLSVISVEGIGGVGKTTLAQLVYNDTKVVGKFSLRAWVCVATTFDPFHVTKAIIEDITSSPCNMVNFNSLQTELKKKLTDKTFLIVLDDVWGNQQDLWEKFLKSFLCGNKGSKILLTSRNKNVDSAVSTNNPHYKLDILSPNYCWLMFLKQSSLLTNSEQYATLEPIGRKIVEKCKGLPLAVKILGSLLRNKCDVGDWEQILESEIWQLPESKIVPALRVSYHYLPSHLKRCFVYCSLYPEDYEFDKYELIMLWMAEDLLQPMENNILENIGCTYVNELVARSFFQSSCCANCYKFVIHDLMHSMARFFAKGFYFRADELRKNATEIEVNTRHLSFTPKHMHPILELSKACTEAIHMRTFLCVLLPHIDEPLVEGDSWLLLLQLRLLRVLSLNCFVLSSLPDSVSELIHLRYLDLSFSSFDKLPESLCNLYNLQTLKLYECSVLKMLPSRMQDLVNLYHLDIRKAYSLKEMPMGMSKLTHLNYLLGRYIVGKHEENGIRELGTLENLKWSLNISNLQNVNSSDEALEAKIGNKKDIDMLQLTWLPEGDVDDFQTERDILDKLQPHRNLKKLFIDGYRGDILPDWLGLCSYSNMTMLGLFGCKNCSKLPSLGQLPSLKHLELYGFFELRSIGCEFYKSSNSFQQEMPFKSLETLIFQNMLRWKEWHFPDEFNGFPQLKILSIINCPMLTGDLPDHLPSLERLCIERCEYLACSLPRAPKLQRLYVKGSETDYSIPRVWSVSGEPGVLIEETQLAKSALECLARSQSTHIPLLNIENCWSDMSLPGDYLPASLQKLVILRCSVLKFSEQLQHKSLTQMHVKMCDS</sequence>
<dbReference type="Gene3D" id="1.10.10.10">
    <property type="entry name" value="Winged helix-like DNA-binding domain superfamily/Winged helix DNA-binding domain"/>
    <property type="match status" value="1"/>
</dbReference>
<evidence type="ECO:0000256" key="2">
    <source>
        <dbReference type="ARBA" id="ARBA00022737"/>
    </source>
</evidence>
<keyword evidence="1" id="KW-0433">Leucine-rich repeat</keyword>
<evidence type="ECO:0000256" key="1">
    <source>
        <dbReference type="ARBA" id="ARBA00022614"/>
    </source>
</evidence>
<feature type="domain" description="R13L1/DRL21-like LRR repeat region" evidence="10">
    <location>
        <begin position="685"/>
        <end position="810"/>
    </location>
</feature>
<dbReference type="InterPro" id="IPR042197">
    <property type="entry name" value="Apaf_helical"/>
</dbReference>
<evidence type="ECO:0000256" key="4">
    <source>
        <dbReference type="ARBA" id="ARBA00022821"/>
    </source>
</evidence>
<dbReference type="InterPro" id="IPR058922">
    <property type="entry name" value="WHD_DRP"/>
</dbReference>
<reference evidence="11 12" key="1">
    <citation type="journal article" date="2023" name="Plants (Basel)">
        <title>Bridging the Gap: Combining Genomics and Transcriptomics Approaches to Understand Stylosanthes scabra, an Orphan Legume from the Brazilian Caatinga.</title>
        <authorList>
            <person name="Ferreira-Neto J.R.C."/>
            <person name="da Silva M.D."/>
            <person name="Binneck E."/>
            <person name="de Melo N.F."/>
            <person name="da Silva R.H."/>
            <person name="de Melo A.L.T.M."/>
            <person name="Pandolfi V."/>
            <person name="Bustamante F.O."/>
            <person name="Brasileiro-Vidal A.C."/>
            <person name="Benko-Iseppon A.M."/>
        </authorList>
    </citation>
    <scope>NUCLEOTIDE SEQUENCE [LARGE SCALE GENOMIC DNA]</scope>
    <source>
        <tissue evidence="11">Leaves</tissue>
    </source>
</reference>
<dbReference type="PRINTS" id="PR00364">
    <property type="entry name" value="DISEASERSIST"/>
</dbReference>
<dbReference type="Gene3D" id="3.40.50.300">
    <property type="entry name" value="P-loop containing nucleotide triphosphate hydrolases"/>
    <property type="match status" value="1"/>
</dbReference>
<evidence type="ECO:0000259" key="7">
    <source>
        <dbReference type="Pfam" id="PF00931"/>
    </source>
</evidence>
<evidence type="ECO:0000313" key="11">
    <source>
        <dbReference type="EMBL" id="MED6168474.1"/>
    </source>
</evidence>
<keyword evidence="2" id="KW-0677">Repeat</keyword>
<dbReference type="Pfam" id="PF18052">
    <property type="entry name" value="Rx_N"/>
    <property type="match status" value="1"/>
</dbReference>